<comment type="caution">
    <text evidence="2">The sequence shown here is derived from an EMBL/GenBank/DDBJ whole genome shotgun (WGS) entry which is preliminary data.</text>
</comment>
<dbReference type="EMBL" id="BEYU01000005">
    <property type="protein sequence ID" value="GBG24293.1"/>
    <property type="molecule type" value="Genomic_DNA"/>
</dbReference>
<feature type="region of interest" description="Disordered" evidence="1">
    <location>
        <begin position="1"/>
        <end position="21"/>
    </location>
</feature>
<keyword evidence="3" id="KW-1185">Reference proteome</keyword>
<gene>
    <name evidence="2" type="ORF">FCC1311_005112</name>
</gene>
<organism evidence="2 3">
    <name type="scientific">Hondaea fermentalgiana</name>
    <dbReference type="NCBI Taxonomy" id="2315210"/>
    <lineage>
        <taxon>Eukaryota</taxon>
        <taxon>Sar</taxon>
        <taxon>Stramenopiles</taxon>
        <taxon>Bigyra</taxon>
        <taxon>Labyrinthulomycetes</taxon>
        <taxon>Thraustochytrida</taxon>
        <taxon>Thraustochytriidae</taxon>
        <taxon>Hondaea</taxon>
    </lineage>
</organism>
<dbReference type="InParanoid" id="A0A2R5G762"/>
<evidence type="ECO:0000256" key="1">
    <source>
        <dbReference type="SAM" id="MobiDB-lite"/>
    </source>
</evidence>
<reference evidence="2 3" key="1">
    <citation type="submission" date="2017-12" db="EMBL/GenBank/DDBJ databases">
        <title>Sequencing, de novo assembly and annotation of complete genome of a new Thraustochytrid species, strain FCC1311.</title>
        <authorList>
            <person name="Sedici K."/>
            <person name="Godart F."/>
            <person name="Aiese Cigliano R."/>
            <person name="Sanseverino W."/>
            <person name="Barakat M."/>
            <person name="Ortet P."/>
            <person name="Marechal E."/>
            <person name="Cagnac O."/>
            <person name="Amato A."/>
        </authorList>
    </citation>
    <scope>NUCLEOTIDE SEQUENCE [LARGE SCALE GENOMIC DNA]</scope>
</reference>
<protein>
    <submittedName>
        <fullName evidence="2">Uncharacterized protein</fullName>
    </submittedName>
</protein>
<sequence length="194" mass="21522">MSRAATAVPATGIPARTGAHKRRRSLTLEVRTLQDKRTRCEQGILKLSGAARLAEEQYQKVIDGHACSLCKRADHAPEAAKLAEGRLERTLDMCEKTVSNYLSKHRSCITELAMLTGKSQLESTRDKMHTDEWCSFEFKKGKVATLREQKVQSLKAQSCVVCGSKLTNLAHFLSSVDRQVCALESELHVHSNGL</sequence>
<dbReference type="Proteomes" id="UP000241890">
    <property type="component" value="Unassembled WGS sequence"/>
</dbReference>
<accession>A0A2R5G762</accession>
<proteinExistence type="predicted"/>
<name>A0A2R5G762_9STRA</name>
<evidence type="ECO:0000313" key="3">
    <source>
        <dbReference type="Proteomes" id="UP000241890"/>
    </source>
</evidence>
<evidence type="ECO:0000313" key="2">
    <source>
        <dbReference type="EMBL" id="GBG24293.1"/>
    </source>
</evidence>
<dbReference type="AlphaFoldDB" id="A0A2R5G762"/>